<keyword evidence="6" id="KW-0256">Endoplasmic reticulum</keyword>
<comment type="similarity">
    <text evidence="2">Belongs to the peptidase U48 family.</text>
</comment>
<keyword evidence="3" id="KW-0645">Protease</keyword>
<evidence type="ECO:0000313" key="13">
    <source>
        <dbReference type="EMBL" id="SGZ39113.1"/>
    </source>
</evidence>
<evidence type="ECO:0000256" key="6">
    <source>
        <dbReference type="ARBA" id="ARBA00022824"/>
    </source>
</evidence>
<feature type="transmembrane region" description="Helical" evidence="11">
    <location>
        <begin position="47"/>
        <end position="69"/>
    </location>
</feature>
<feature type="transmembrane region" description="Helical" evidence="11">
    <location>
        <begin position="281"/>
        <end position="299"/>
    </location>
</feature>
<dbReference type="GO" id="GO:0071586">
    <property type="term" value="P:CAAX-box protein processing"/>
    <property type="evidence" value="ECO:0007669"/>
    <property type="project" value="InterPro"/>
</dbReference>
<evidence type="ECO:0000256" key="10">
    <source>
        <dbReference type="ARBA" id="ARBA00049729"/>
    </source>
</evidence>
<dbReference type="AlphaFoldDB" id="A0A1L0CL38"/>
<evidence type="ECO:0000313" key="14">
    <source>
        <dbReference type="Proteomes" id="UP000183365"/>
    </source>
</evidence>
<evidence type="ECO:0000256" key="11">
    <source>
        <dbReference type="SAM" id="Phobius"/>
    </source>
</evidence>
<keyword evidence="14" id="KW-1185">Reference proteome</keyword>
<evidence type="ECO:0000256" key="2">
    <source>
        <dbReference type="ARBA" id="ARBA00006897"/>
    </source>
</evidence>
<dbReference type="PANTHER" id="PTHR13046">
    <property type="entry name" value="PROTEASE U48 CAAX PRENYL PROTEASE RCE1"/>
    <property type="match status" value="1"/>
</dbReference>
<dbReference type="PANTHER" id="PTHR13046:SF0">
    <property type="entry name" value="CAAX PRENYL PROTEASE 2"/>
    <property type="match status" value="1"/>
</dbReference>
<dbReference type="InterPro" id="IPR039731">
    <property type="entry name" value="Rce1"/>
</dbReference>
<protein>
    <recommendedName>
        <fullName evidence="10">intramembrane prenyl-peptidase Rce1</fullName>
        <ecNumber evidence="10">3.4.26.1</ecNumber>
    </recommendedName>
</protein>
<evidence type="ECO:0000256" key="9">
    <source>
        <dbReference type="ARBA" id="ARBA00047280"/>
    </source>
</evidence>
<name>A0A1L0CL38_9ASCO</name>
<accession>A0A1L0CL38</accession>
<dbReference type="Pfam" id="PF02517">
    <property type="entry name" value="Rce1-like"/>
    <property type="match status" value="1"/>
</dbReference>
<evidence type="ECO:0000256" key="3">
    <source>
        <dbReference type="ARBA" id="ARBA00022670"/>
    </source>
</evidence>
<dbReference type="VEuPathDB" id="FungiDB:HGUI_01313"/>
<dbReference type="EC" id="3.4.26.1" evidence="10"/>
<keyword evidence="7 11" id="KW-1133">Transmembrane helix</keyword>
<evidence type="ECO:0000256" key="4">
    <source>
        <dbReference type="ARBA" id="ARBA00022692"/>
    </source>
</evidence>
<keyword evidence="5" id="KW-0378">Hydrolase</keyword>
<reference evidence="14" key="1">
    <citation type="submission" date="2016-11" db="EMBL/GenBank/DDBJ databases">
        <authorList>
            <person name="Guldener U."/>
        </authorList>
    </citation>
    <scope>NUCLEOTIDE SEQUENCE [LARGE SCALE GENOMIC DNA]</scope>
</reference>
<gene>
    <name evidence="13" type="ORF">HGUI_01313</name>
</gene>
<dbReference type="Proteomes" id="UP000183365">
    <property type="component" value="Unassembled WGS sequence"/>
</dbReference>
<organism evidence="13 14">
    <name type="scientific">Hanseniaspora guilliermondii</name>
    <dbReference type="NCBI Taxonomy" id="56406"/>
    <lineage>
        <taxon>Eukaryota</taxon>
        <taxon>Fungi</taxon>
        <taxon>Dikarya</taxon>
        <taxon>Ascomycota</taxon>
        <taxon>Saccharomycotina</taxon>
        <taxon>Saccharomycetes</taxon>
        <taxon>Saccharomycodales</taxon>
        <taxon>Saccharomycodaceae</taxon>
        <taxon>Hanseniaspora</taxon>
    </lineage>
</organism>
<comment type="subcellular location">
    <subcellularLocation>
        <location evidence="1">Endoplasmic reticulum membrane</location>
        <topology evidence="1">Multi-pass membrane protein</topology>
    </subcellularLocation>
</comment>
<dbReference type="OrthoDB" id="3971446at2759"/>
<evidence type="ECO:0000256" key="5">
    <source>
        <dbReference type="ARBA" id="ARBA00022801"/>
    </source>
</evidence>
<dbReference type="GO" id="GO:0005789">
    <property type="term" value="C:endoplasmic reticulum membrane"/>
    <property type="evidence" value="ECO:0007669"/>
    <property type="project" value="UniProtKB-SubCell"/>
</dbReference>
<feature type="transmembrane region" description="Helical" evidence="11">
    <location>
        <begin position="6"/>
        <end position="26"/>
    </location>
</feature>
<evidence type="ECO:0000256" key="8">
    <source>
        <dbReference type="ARBA" id="ARBA00023136"/>
    </source>
</evidence>
<evidence type="ECO:0000259" key="12">
    <source>
        <dbReference type="Pfam" id="PF02517"/>
    </source>
</evidence>
<dbReference type="GO" id="GO:0004222">
    <property type="term" value="F:metalloendopeptidase activity"/>
    <property type="evidence" value="ECO:0007669"/>
    <property type="project" value="InterPro"/>
</dbReference>
<keyword evidence="4 11" id="KW-0812">Transmembrane</keyword>
<dbReference type="InterPro" id="IPR003675">
    <property type="entry name" value="Rce1/LyrA-like_dom"/>
</dbReference>
<feature type="domain" description="CAAX prenyl protease 2/Lysostaphin resistance protein A-like" evidence="12">
    <location>
        <begin position="149"/>
        <end position="254"/>
    </location>
</feature>
<feature type="transmembrane region" description="Helical" evidence="11">
    <location>
        <begin position="177"/>
        <end position="195"/>
    </location>
</feature>
<sequence>MIDHPRSLISSIIYVGAIYLSNLFIHRLKKSNSFKTQHLKFTRDDPFVIKTRIIFVSISTILTYVYLYYYRDSHMDIKQFVDIMQNQHGLIPTYNNILPFFKEVFSFISLGMILYSSEIIDRIIGNYVSSKTTKSFIKSTFFKYECDIWFIRSCLFAPITEELIFTLVLQEDYNNRVIFMNSVLYFGIAHLHHGYELYVDDSNAYSLMNITISCLVQLIYTSLFGHISNVIYSQKSQYSKIVNSIIIHSICNYFSFPSITTTGLYFCEHRINKKIKWGYEIVHKAFLLFGLYIFLSYIFW</sequence>
<dbReference type="EMBL" id="FQNF01000017">
    <property type="protein sequence ID" value="SGZ39113.1"/>
    <property type="molecule type" value="Genomic_DNA"/>
</dbReference>
<evidence type="ECO:0000256" key="7">
    <source>
        <dbReference type="ARBA" id="ARBA00022989"/>
    </source>
</evidence>
<evidence type="ECO:0000256" key="1">
    <source>
        <dbReference type="ARBA" id="ARBA00004477"/>
    </source>
</evidence>
<keyword evidence="8 11" id="KW-0472">Membrane</keyword>
<feature type="transmembrane region" description="Helical" evidence="11">
    <location>
        <begin position="207"/>
        <end position="232"/>
    </location>
</feature>
<proteinExistence type="inferred from homology"/>
<comment type="catalytic activity">
    <reaction evidence="9">
        <text>Hydrolyzes the peptide bond -P2-(S-farnesyl or geranylgeranyl)C-P1'-P2'-P3'-COOH where P1' and P2' are amino acids with aliphatic sidechains and P3' is any C-terminal residue.</text>
        <dbReference type="EC" id="3.4.26.1"/>
    </reaction>
</comment>